<dbReference type="GO" id="GO:0046872">
    <property type="term" value="F:metal ion binding"/>
    <property type="evidence" value="ECO:0007669"/>
    <property type="project" value="UniProtKB-KW"/>
</dbReference>
<dbReference type="Gene3D" id="3.90.180.10">
    <property type="entry name" value="Medium-chain alcohol dehydrogenases, catalytic domain"/>
    <property type="match status" value="2"/>
</dbReference>
<evidence type="ECO:0000256" key="4">
    <source>
        <dbReference type="ARBA" id="ARBA00022833"/>
    </source>
</evidence>
<gene>
    <name evidence="6" type="ORF">ANCDUO_08866</name>
</gene>
<evidence type="ECO:0000256" key="2">
    <source>
        <dbReference type="ARBA" id="ARBA00008072"/>
    </source>
</evidence>
<dbReference type="GO" id="GO:0006062">
    <property type="term" value="P:sorbitol catabolic process"/>
    <property type="evidence" value="ECO:0007669"/>
    <property type="project" value="TreeGrafter"/>
</dbReference>
<dbReference type="GO" id="GO:0003939">
    <property type="term" value="F:L-iditol 2-dehydrogenase (NAD+) activity"/>
    <property type="evidence" value="ECO:0007669"/>
    <property type="project" value="TreeGrafter"/>
</dbReference>
<dbReference type="SUPFAM" id="SSF51735">
    <property type="entry name" value="NAD(P)-binding Rossmann-fold domains"/>
    <property type="match status" value="1"/>
</dbReference>
<dbReference type="PANTHER" id="PTHR43161">
    <property type="entry name" value="SORBITOL DEHYDROGENASE"/>
    <property type="match status" value="1"/>
</dbReference>
<keyword evidence="7" id="KW-1185">Reference proteome</keyword>
<keyword evidence="5" id="KW-0560">Oxidoreductase</keyword>
<evidence type="ECO:0000313" key="6">
    <source>
        <dbReference type="EMBL" id="KIH60873.1"/>
    </source>
</evidence>
<name>A0A0C2CVH5_9BILA</name>
<comment type="similarity">
    <text evidence="2">Belongs to the zinc-containing alcohol dehydrogenase family.</text>
</comment>
<accession>A0A0C2CVH5</accession>
<evidence type="ECO:0000256" key="1">
    <source>
        <dbReference type="ARBA" id="ARBA00001947"/>
    </source>
</evidence>
<organism evidence="6 7">
    <name type="scientific">Ancylostoma duodenale</name>
    <dbReference type="NCBI Taxonomy" id="51022"/>
    <lineage>
        <taxon>Eukaryota</taxon>
        <taxon>Metazoa</taxon>
        <taxon>Ecdysozoa</taxon>
        <taxon>Nematoda</taxon>
        <taxon>Chromadorea</taxon>
        <taxon>Rhabditida</taxon>
        <taxon>Rhabditina</taxon>
        <taxon>Rhabditomorpha</taxon>
        <taxon>Strongyloidea</taxon>
        <taxon>Ancylostomatidae</taxon>
        <taxon>Ancylostomatinae</taxon>
        <taxon>Ancylostoma</taxon>
    </lineage>
</organism>
<keyword evidence="4" id="KW-0862">Zinc</keyword>
<protein>
    <recommendedName>
        <fullName evidence="8">Alcohol dehydrogenase-like C-terminal domain-containing protein</fullName>
    </recommendedName>
</protein>
<evidence type="ECO:0000256" key="3">
    <source>
        <dbReference type="ARBA" id="ARBA00022723"/>
    </source>
</evidence>
<reference evidence="6 7" key="1">
    <citation type="submission" date="2013-12" db="EMBL/GenBank/DDBJ databases">
        <title>Draft genome of the parsitic nematode Ancylostoma duodenale.</title>
        <authorList>
            <person name="Mitreva M."/>
        </authorList>
    </citation>
    <scope>NUCLEOTIDE SEQUENCE [LARGE SCALE GENOMIC DNA]</scope>
    <source>
        <strain evidence="6 7">Zhejiang</strain>
    </source>
</reference>
<evidence type="ECO:0000313" key="7">
    <source>
        <dbReference type="Proteomes" id="UP000054047"/>
    </source>
</evidence>
<dbReference type="InterPro" id="IPR036291">
    <property type="entry name" value="NAD(P)-bd_dom_sf"/>
</dbReference>
<dbReference type="Proteomes" id="UP000054047">
    <property type="component" value="Unassembled WGS sequence"/>
</dbReference>
<sequence length="155" mass="17008">MITFYLHYTTILQFTTIIRVPDNVPSEEAALLEPLSVAVHACRRAHVQVGQRILVQGAGILAGFQTTRSGGVIVMVGLGAPRAELPIIDSAIREVDIRGVFRYANCYPTALNLVASGRIDLSGLTRAHYKLEETLEAFKRAQQADVIKVFISCQK</sequence>
<evidence type="ECO:0008006" key="8">
    <source>
        <dbReference type="Google" id="ProtNLM"/>
    </source>
</evidence>
<dbReference type="PANTHER" id="PTHR43161:SF9">
    <property type="entry name" value="SORBITOL DEHYDROGENASE"/>
    <property type="match status" value="1"/>
</dbReference>
<evidence type="ECO:0000256" key="5">
    <source>
        <dbReference type="ARBA" id="ARBA00023002"/>
    </source>
</evidence>
<dbReference type="AlphaFoldDB" id="A0A0C2CVH5"/>
<proteinExistence type="inferred from homology"/>
<dbReference type="EMBL" id="KN730560">
    <property type="protein sequence ID" value="KIH60873.1"/>
    <property type="molecule type" value="Genomic_DNA"/>
</dbReference>
<keyword evidence="3" id="KW-0479">Metal-binding</keyword>
<dbReference type="OrthoDB" id="1879366at2759"/>
<dbReference type="Gene3D" id="3.40.50.720">
    <property type="entry name" value="NAD(P)-binding Rossmann-like Domain"/>
    <property type="match status" value="2"/>
</dbReference>
<comment type="cofactor">
    <cofactor evidence="1">
        <name>Zn(2+)</name>
        <dbReference type="ChEBI" id="CHEBI:29105"/>
    </cofactor>
</comment>